<proteinExistence type="predicted"/>
<feature type="region of interest" description="Disordered" evidence="1">
    <location>
        <begin position="187"/>
        <end position="239"/>
    </location>
</feature>
<organism evidence="2">
    <name type="scientific">Cacopsylla melanoneura</name>
    <dbReference type="NCBI Taxonomy" id="428564"/>
    <lineage>
        <taxon>Eukaryota</taxon>
        <taxon>Metazoa</taxon>
        <taxon>Ecdysozoa</taxon>
        <taxon>Arthropoda</taxon>
        <taxon>Hexapoda</taxon>
        <taxon>Insecta</taxon>
        <taxon>Pterygota</taxon>
        <taxon>Neoptera</taxon>
        <taxon>Paraneoptera</taxon>
        <taxon>Hemiptera</taxon>
        <taxon>Sternorrhyncha</taxon>
        <taxon>Psylloidea</taxon>
        <taxon>Psyllidae</taxon>
        <taxon>Psyllinae</taxon>
        <taxon>Cacopsylla</taxon>
    </lineage>
</organism>
<evidence type="ECO:0000313" key="2">
    <source>
        <dbReference type="EMBL" id="CAG6731461.1"/>
    </source>
</evidence>
<name>A0A8D8YN64_9HEMI</name>
<feature type="compositionally biased region" description="Polar residues" evidence="1">
    <location>
        <begin position="213"/>
        <end position="239"/>
    </location>
</feature>
<accession>A0A8D8YN64</accession>
<protein>
    <recommendedName>
        <fullName evidence="3">Endonuclease-reverse transcriptase</fullName>
    </recommendedName>
</protein>
<reference evidence="2" key="1">
    <citation type="submission" date="2021-05" db="EMBL/GenBank/DDBJ databases">
        <authorList>
            <person name="Alioto T."/>
            <person name="Alioto T."/>
            <person name="Gomez Garrido J."/>
        </authorList>
    </citation>
    <scope>NUCLEOTIDE SEQUENCE</scope>
</reference>
<dbReference type="EMBL" id="HBUF01384106">
    <property type="protein sequence ID" value="CAG6731461.1"/>
    <property type="molecule type" value="Transcribed_RNA"/>
</dbReference>
<evidence type="ECO:0000256" key="1">
    <source>
        <dbReference type="SAM" id="MobiDB-lite"/>
    </source>
</evidence>
<evidence type="ECO:0008006" key="3">
    <source>
        <dbReference type="Google" id="ProtNLM"/>
    </source>
</evidence>
<sequence>MEDIKRMLADLEQNMDANNTSTNSKLDKIQESLSPLQAQVSSLTKKVEKLDKGDRRKNVMVQGLAKVGAGQESRVDLENRIINIFHHQLQITDFTKMELDFVRRLGPPKDVTASNSSIRPVIVGLTTERRKFEILRNSNKLKDSKIYIHQDLTDEAREMKRNLVKQMKEERAKGNWVVIRQNKLVPAENKRQNKRALSESPTSAATEVEVNTKRTLTQSHISDFLSQSPSNTEAPKNAV</sequence>
<dbReference type="AlphaFoldDB" id="A0A8D8YN64"/>